<comment type="caution">
    <text evidence="1">The sequence shown here is derived from an EMBL/GenBank/DDBJ whole genome shotgun (WGS) entry which is preliminary data.</text>
</comment>
<dbReference type="Proteomes" id="UP000185911">
    <property type="component" value="Unassembled WGS sequence"/>
</dbReference>
<accession>A0A1Q8YCN0</accession>
<name>A0A1Q8YCN0_9BURK</name>
<dbReference type="EMBL" id="MSYM01000016">
    <property type="protein sequence ID" value="OLP05580.1"/>
    <property type="molecule type" value="Genomic_DNA"/>
</dbReference>
<reference evidence="1 2" key="1">
    <citation type="submission" date="2017-01" db="EMBL/GenBank/DDBJ databases">
        <title>Genome sequence of Rhodoferax antarcticus ANT.BR, a psychrophilic purple nonsulfur bacterium from an Antarctic microbial mat.</title>
        <authorList>
            <person name="Baker J."/>
            <person name="Riester C."/>
            <person name="Skinner B."/>
            <person name="Newell A."/>
            <person name="Swingley W."/>
            <person name="Madigan M."/>
            <person name="Jung D."/>
            <person name="Asao M."/>
            <person name="Chen M."/>
            <person name="Loughlin P."/>
            <person name="Pan H."/>
            <person name="Lin S."/>
            <person name="Li N."/>
            <person name="Shaw J."/>
            <person name="Prado M."/>
            <person name="Sherman C."/>
            <person name="Li X."/>
            <person name="Tang J."/>
            <person name="Blankenship R."/>
            <person name="Zhao T."/>
            <person name="Touchman J."/>
            <person name="Sattley M."/>
        </authorList>
    </citation>
    <scope>NUCLEOTIDE SEQUENCE [LARGE SCALE GENOMIC DNA]</scope>
    <source>
        <strain evidence="1 2">ANT.BR</strain>
    </source>
</reference>
<protein>
    <submittedName>
        <fullName evidence="1">Uncharacterized protein</fullName>
    </submittedName>
</protein>
<organism evidence="1 2">
    <name type="scientific">Rhodoferax antarcticus ANT.BR</name>
    <dbReference type="NCBI Taxonomy" id="1111071"/>
    <lineage>
        <taxon>Bacteria</taxon>
        <taxon>Pseudomonadati</taxon>
        <taxon>Pseudomonadota</taxon>
        <taxon>Betaproteobacteria</taxon>
        <taxon>Burkholderiales</taxon>
        <taxon>Comamonadaceae</taxon>
        <taxon>Rhodoferax</taxon>
    </lineage>
</organism>
<proteinExistence type="predicted"/>
<evidence type="ECO:0000313" key="1">
    <source>
        <dbReference type="EMBL" id="OLP05580.1"/>
    </source>
</evidence>
<sequence>MPTIPLLTAPWHGMARRAELTHVNAMRRVIFYARGLFVATP</sequence>
<gene>
    <name evidence="1" type="ORF">BLL52_3248</name>
</gene>
<evidence type="ECO:0000313" key="2">
    <source>
        <dbReference type="Proteomes" id="UP000185911"/>
    </source>
</evidence>
<keyword evidence="2" id="KW-1185">Reference proteome</keyword>
<dbReference type="AlphaFoldDB" id="A0A1Q8YCN0"/>